<dbReference type="eggNOG" id="ENOG5034AIF">
    <property type="taxonomic scope" value="Bacteria"/>
</dbReference>
<sequence length="176" mass="20895">MITVDDKLYITKEVNNVILRFAKEIVLRRLLNLYTYGSENEKSELTELLIIVSHYNGDLPPPEQQLEMIGFLSEFIRKLSIEERTALNFWVLNQRYLRYLEETEITSKHMKMEQFNQEYGRELAYKLYNPVGSGLDDDLQEELTTFLTHFSIEMDFSLIDEHTFEDVSDIIKSYCE</sequence>
<comment type="caution">
    <text evidence="1">The sequence shown here is derived from an EMBL/GenBank/DDBJ whole genome shotgun (WGS) entry which is preliminary data.</text>
</comment>
<protein>
    <submittedName>
        <fullName evidence="1">Uncharacterized protein</fullName>
    </submittedName>
</protein>
<accession>K2PSP0</accession>
<evidence type="ECO:0000313" key="1">
    <source>
        <dbReference type="EMBL" id="EKF55590.1"/>
    </source>
</evidence>
<organism evidence="1 2">
    <name type="scientific">Galbibacter marinus</name>
    <dbReference type="NCBI Taxonomy" id="555500"/>
    <lineage>
        <taxon>Bacteria</taxon>
        <taxon>Pseudomonadati</taxon>
        <taxon>Bacteroidota</taxon>
        <taxon>Flavobacteriia</taxon>
        <taxon>Flavobacteriales</taxon>
        <taxon>Flavobacteriaceae</taxon>
        <taxon>Galbibacter</taxon>
    </lineage>
</organism>
<keyword evidence="2" id="KW-1185">Reference proteome</keyword>
<dbReference type="AlphaFoldDB" id="K2PSP0"/>
<evidence type="ECO:0000313" key="2">
    <source>
        <dbReference type="Proteomes" id="UP000007364"/>
    </source>
</evidence>
<dbReference type="RefSeq" id="WP_008991171.1">
    <property type="nucleotide sequence ID" value="NZ_AMSG01000006.1"/>
</dbReference>
<gene>
    <name evidence="1" type="ORF">I215_06507</name>
</gene>
<reference evidence="1 2" key="1">
    <citation type="journal article" date="2012" name="J. Bacteriol.">
        <title>Genome Sequence of Galbibacter marinum Type Strain ck-I2-15.</title>
        <authorList>
            <person name="Lai Q."/>
            <person name="Li C."/>
            <person name="Shao Z."/>
        </authorList>
    </citation>
    <scope>NUCLEOTIDE SEQUENCE [LARGE SCALE GENOMIC DNA]</scope>
    <source>
        <strain evidence="2">ck-I2-15</strain>
    </source>
</reference>
<dbReference type="Proteomes" id="UP000007364">
    <property type="component" value="Unassembled WGS sequence"/>
</dbReference>
<dbReference type="OrthoDB" id="1439307at2"/>
<name>K2PSP0_9FLAO</name>
<dbReference type="EMBL" id="AMSG01000006">
    <property type="protein sequence ID" value="EKF55590.1"/>
    <property type="molecule type" value="Genomic_DNA"/>
</dbReference>
<proteinExistence type="predicted"/>